<name>A0A438GAH2_VITVI</name>
<dbReference type="Proteomes" id="UP000288805">
    <property type="component" value="Unassembled WGS sequence"/>
</dbReference>
<dbReference type="PANTHER" id="PTHR44489:SF1">
    <property type="entry name" value="ZINC FINGER CCCH DOMAIN-CONTAINING PROTEIN 63"/>
    <property type="match status" value="1"/>
</dbReference>
<proteinExistence type="predicted"/>
<gene>
    <name evidence="1" type="primary">ZFWD2_0</name>
    <name evidence="1" type="ORF">CK203_059573</name>
</gene>
<dbReference type="Pfam" id="PF00400">
    <property type="entry name" value="WD40"/>
    <property type="match status" value="1"/>
</dbReference>
<dbReference type="InterPro" id="IPR036322">
    <property type="entry name" value="WD40_repeat_dom_sf"/>
</dbReference>
<dbReference type="InterPro" id="IPR001680">
    <property type="entry name" value="WD40_rpt"/>
</dbReference>
<organism evidence="1 2">
    <name type="scientific">Vitis vinifera</name>
    <name type="common">Grape</name>
    <dbReference type="NCBI Taxonomy" id="29760"/>
    <lineage>
        <taxon>Eukaryota</taxon>
        <taxon>Viridiplantae</taxon>
        <taxon>Streptophyta</taxon>
        <taxon>Embryophyta</taxon>
        <taxon>Tracheophyta</taxon>
        <taxon>Spermatophyta</taxon>
        <taxon>Magnoliopsida</taxon>
        <taxon>eudicotyledons</taxon>
        <taxon>Gunneridae</taxon>
        <taxon>Pentapetalae</taxon>
        <taxon>rosids</taxon>
        <taxon>Vitales</taxon>
        <taxon>Vitaceae</taxon>
        <taxon>Viteae</taxon>
        <taxon>Vitis</taxon>
    </lineage>
</organism>
<sequence length="195" mass="21411">MLYVKAWNIESCADLSLDGPVGQIYAMVVDHDMLFAGAENGTIYAWKPNKETNGFELATALGGHNCAVVSLTVGGGRLYSGSMDNTIRVGLITLISSLMVIACCTLESWKISHWVCLHFSVCSIQKENQYCCALAMTILFGYMNFHHKFTERARLFAKEEVRAIQIGPGGLFFIGDGTGQVDVWKWQAEPTSLAS</sequence>
<dbReference type="SUPFAM" id="SSF50978">
    <property type="entry name" value="WD40 repeat-like"/>
    <property type="match status" value="1"/>
</dbReference>
<dbReference type="PANTHER" id="PTHR44489">
    <property type="match status" value="1"/>
</dbReference>
<evidence type="ECO:0000313" key="1">
    <source>
        <dbReference type="EMBL" id="RVW69190.1"/>
    </source>
</evidence>
<dbReference type="AlphaFoldDB" id="A0A438GAH2"/>
<evidence type="ECO:0000313" key="2">
    <source>
        <dbReference type="Proteomes" id="UP000288805"/>
    </source>
</evidence>
<dbReference type="InterPro" id="IPR044715">
    <property type="entry name" value="WDR86-like"/>
</dbReference>
<reference evidence="1 2" key="1">
    <citation type="journal article" date="2018" name="PLoS Genet.">
        <title>Population sequencing reveals clonal diversity and ancestral inbreeding in the grapevine cultivar Chardonnay.</title>
        <authorList>
            <person name="Roach M.J."/>
            <person name="Johnson D.L."/>
            <person name="Bohlmann J."/>
            <person name="van Vuuren H.J."/>
            <person name="Jones S.J."/>
            <person name="Pretorius I.S."/>
            <person name="Schmidt S.A."/>
            <person name="Borneman A.R."/>
        </authorList>
    </citation>
    <scope>NUCLEOTIDE SEQUENCE [LARGE SCALE GENOMIC DNA]</scope>
    <source>
        <strain evidence="2">cv. Chardonnay</strain>
        <tissue evidence="1">Leaf</tissue>
    </source>
</reference>
<comment type="caution">
    <text evidence="1">The sequence shown here is derived from an EMBL/GenBank/DDBJ whole genome shotgun (WGS) entry which is preliminary data.</text>
</comment>
<accession>A0A438GAH2</accession>
<dbReference type="Gene3D" id="2.130.10.10">
    <property type="entry name" value="YVTN repeat-like/Quinoprotein amine dehydrogenase"/>
    <property type="match status" value="1"/>
</dbReference>
<protein>
    <submittedName>
        <fullName evidence="1">Zinc finger CCCH domain-containing protein 63</fullName>
    </submittedName>
</protein>
<dbReference type="EMBL" id="QGNW01000505">
    <property type="protein sequence ID" value="RVW69190.1"/>
    <property type="molecule type" value="Genomic_DNA"/>
</dbReference>
<dbReference type="InterPro" id="IPR015943">
    <property type="entry name" value="WD40/YVTN_repeat-like_dom_sf"/>
</dbReference>